<reference evidence="1 2" key="1">
    <citation type="journal article" date="2024" name="G3 (Bethesda)">
        <title>Genome assembly of Hibiscus sabdariffa L. provides insights into metabolisms of medicinal natural products.</title>
        <authorList>
            <person name="Kim T."/>
        </authorList>
    </citation>
    <scope>NUCLEOTIDE SEQUENCE [LARGE SCALE GENOMIC DNA]</scope>
    <source>
        <strain evidence="1">TK-2024</strain>
        <tissue evidence="1">Old leaves</tissue>
    </source>
</reference>
<name>A0ABR1ZEK4_9ROSI</name>
<protein>
    <submittedName>
        <fullName evidence="1">Uncharacterized protein</fullName>
    </submittedName>
</protein>
<evidence type="ECO:0000313" key="2">
    <source>
        <dbReference type="Proteomes" id="UP001396334"/>
    </source>
</evidence>
<dbReference type="Proteomes" id="UP001396334">
    <property type="component" value="Unassembled WGS sequence"/>
</dbReference>
<evidence type="ECO:0000313" key="1">
    <source>
        <dbReference type="EMBL" id="KAK8478883.1"/>
    </source>
</evidence>
<gene>
    <name evidence="1" type="ORF">V6N11_084455</name>
</gene>
<proteinExistence type="predicted"/>
<sequence length="132" mass="14091">MGAGKKGSKGNAEIGEKIWSLGQRALIWLKSAQGKPIGHLDGWWVNPSAETNIKREISGAFGVSFKFSVATVNINNFWGCGGILLSEKEEVRAIFAAPSLFPGLFSAELEAILVALKIFVAAEAFGGRELVV</sequence>
<keyword evidence="2" id="KW-1185">Reference proteome</keyword>
<comment type="caution">
    <text evidence="1">The sequence shown here is derived from an EMBL/GenBank/DDBJ whole genome shotgun (WGS) entry which is preliminary data.</text>
</comment>
<organism evidence="1 2">
    <name type="scientific">Hibiscus sabdariffa</name>
    <name type="common">roselle</name>
    <dbReference type="NCBI Taxonomy" id="183260"/>
    <lineage>
        <taxon>Eukaryota</taxon>
        <taxon>Viridiplantae</taxon>
        <taxon>Streptophyta</taxon>
        <taxon>Embryophyta</taxon>
        <taxon>Tracheophyta</taxon>
        <taxon>Spermatophyta</taxon>
        <taxon>Magnoliopsida</taxon>
        <taxon>eudicotyledons</taxon>
        <taxon>Gunneridae</taxon>
        <taxon>Pentapetalae</taxon>
        <taxon>rosids</taxon>
        <taxon>malvids</taxon>
        <taxon>Malvales</taxon>
        <taxon>Malvaceae</taxon>
        <taxon>Malvoideae</taxon>
        <taxon>Hibiscus</taxon>
    </lineage>
</organism>
<accession>A0ABR1ZEK4</accession>
<dbReference type="EMBL" id="JBBPBN010001278">
    <property type="protein sequence ID" value="KAK8478883.1"/>
    <property type="molecule type" value="Genomic_DNA"/>
</dbReference>